<evidence type="ECO:0000256" key="1">
    <source>
        <dbReference type="ARBA" id="ARBA00022485"/>
    </source>
</evidence>
<protein>
    <submittedName>
        <fullName evidence="6">FAD-dependent oxidoreductase</fullName>
    </submittedName>
</protein>
<dbReference type="Proteomes" id="UP001225316">
    <property type="component" value="Unassembled WGS sequence"/>
</dbReference>
<dbReference type="InterPro" id="IPR036188">
    <property type="entry name" value="FAD/NAD-bd_sf"/>
</dbReference>
<evidence type="ECO:0000256" key="4">
    <source>
        <dbReference type="ARBA" id="ARBA00023004"/>
    </source>
</evidence>
<name>A0ABU1AQN2_9BACT</name>
<dbReference type="Gene3D" id="3.50.50.60">
    <property type="entry name" value="FAD/NAD(P)-binding domain"/>
    <property type="match status" value="1"/>
</dbReference>
<evidence type="ECO:0000256" key="3">
    <source>
        <dbReference type="ARBA" id="ARBA00023002"/>
    </source>
</evidence>
<dbReference type="EMBL" id="JARXHW010000003">
    <property type="protein sequence ID" value="MDQ8206358.1"/>
    <property type="molecule type" value="Genomic_DNA"/>
</dbReference>
<reference evidence="6 7" key="1">
    <citation type="submission" date="2023-04" db="EMBL/GenBank/DDBJ databases">
        <title>A novel bacteria isolated from coastal sediment.</title>
        <authorList>
            <person name="Liu X.-J."/>
            <person name="Du Z.-J."/>
        </authorList>
    </citation>
    <scope>NUCLEOTIDE SEQUENCE [LARGE SCALE GENOMIC DNA]</scope>
    <source>
        <strain evidence="6 7">SDUM461003</strain>
    </source>
</reference>
<keyword evidence="1" id="KW-0004">4Fe-4S</keyword>
<gene>
    <name evidence="6" type="ORF">QEH52_02480</name>
</gene>
<keyword evidence="7" id="KW-1185">Reference proteome</keyword>
<evidence type="ECO:0000256" key="2">
    <source>
        <dbReference type="ARBA" id="ARBA00022723"/>
    </source>
</evidence>
<sequence length="521" mass="58716">MTTSKQSPLRYYATPQKNLDLNLDVDICVYAGNSGGIIAAIAAKRKGLSVALLEPGYHLGGLTAGGLGLTDIGNKFAIGGLSREFYRRVGKKYGKSEAWVFEPHVAEAVYREWLEEMEIPCYFESFLSTVETANKRIVQLRTENGITVKAKQFIDASYEGDLMAKAGVSFTVGRESNDTYKETCNGRQVMNKHQFNFEVDPYIVEGDPSSGLLPGIDGEQFNEGVGDKRVQAYNFRLCLTDDPKKRIPFTEPEGYDRNDYELLVRYCKAGYVPEFNKFNYLTNGKYDMNNHGAISTDYIGMNHNFPEASYETREEIFQAHVQWVKGLMWFWLTDTVVDESFKEKYRNFGWSNEDFPQTGGFSHALYVREARRLVGDLVMNEHHCRGHEVVDDAISLAAYTMDSHNCSRVVIDGKVRNEGDVQIKSGPPYPVSYRCIIPKQDECTNLYVPFCISASHIAFGSIRMEPVFMILAESAIEAATIAIEDDLPSQEVPYTKLKARLEKAEQIIHPVPPAKNVQMGE</sequence>
<comment type="caution">
    <text evidence="6">The sequence shown here is derived from an EMBL/GenBank/DDBJ whole genome shotgun (WGS) entry which is preliminary data.</text>
</comment>
<keyword evidence="3" id="KW-0560">Oxidoreductase</keyword>
<keyword evidence="2" id="KW-0479">Metal-binding</keyword>
<dbReference type="SUPFAM" id="SSF51905">
    <property type="entry name" value="FAD/NAD(P)-binding domain"/>
    <property type="match status" value="1"/>
</dbReference>
<keyword evidence="5" id="KW-0411">Iron-sulfur</keyword>
<dbReference type="RefSeq" id="WP_308948404.1">
    <property type="nucleotide sequence ID" value="NZ_JARXHW010000003.1"/>
</dbReference>
<dbReference type="PANTHER" id="PTHR43498:SF1">
    <property type="entry name" value="COB--COM HETERODISULFIDE REDUCTASE IRON-SULFUR SUBUNIT A"/>
    <property type="match status" value="1"/>
</dbReference>
<proteinExistence type="predicted"/>
<keyword evidence="4" id="KW-0408">Iron</keyword>
<dbReference type="InterPro" id="IPR039650">
    <property type="entry name" value="HdrA-like"/>
</dbReference>
<evidence type="ECO:0000313" key="7">
    <source>
        <dbReference type="Proteomes" id="UP001225316"/>
    </source>
</evidence>
<dbReference type="Pfam" id="PF12831">
    <property type="entry name" value="FAD_oxidored"/>
    <property type="match status" value="1"/>
</dbReference>
<evidence type="ECO:0000256" key="5">
    <source>
        <dbReference type="ARBA" id="ARBA00023014"/>
    </source>
</evidence>
<organism evidence="6 7">
    <name type="scientific">Thalassobacterium maritimum</name>
    <dbReference type="NCBI Taxonomy" id="3041265"/>
    <lineage>
        <taxon>Bacteria</taxon>
        <taxon>Pseudomonadati</taxon>
        <taxon>Verrucomicrobiota</taxon>
        <taxon>Opitutia</taxon>
        <taxon>Puniceicoccales</taxon>
        <taxon>Coraliomargaritaceae</taxon>
        <taxon>Thalassobacterium</taxon>
    </lineage>
</organism>
<accession>A0ABU1AQN2</accession>
<evidence type="ECO:0000313" key="6">
    <source>
        <dbReference type="EMBL" id="MDQ8206358.1"/>
    </source>
</evidence>
<dbReference type="PANTHER" id="PTHR43498">
    <property type="entry name" value="FERREDOXIN:COB-COM HETERODISULFIDE REDUCTASE SUBUNIT A"/>
    <property type="match status" value="1"/>
</dbReference>